<dbReference type="InterPro" id="IPR001544">
    <property type="entry name" value="Aminotrans_IV"/>
</dbReference>
<dbReference type="Pfam" id="PF01063">
    <property type="entry name" value="Aminotran_4"/>
    <property type="match status" value="1"/>
</dbReference>
<dbReference type="InterPro" id="IPR043132">
    <property type="entry name" value="BCAT-like_C"/>
</dbReference>
<dbReference type="EMBL" id="JAGSOV010000009">
    <property type="protein sequence ID" value="MCO1653936.1"/>
    <property type="molecule type" value="Genomic_DNA"/>
</dbReference>
<sequence>MTLLAVLGPDLVPTVVPADTPILRADDLGAVRGDGVFETANVRGGRPWLLDAHLDRMARSAAALDLALPAREALVALADTACRAWPAADEGALRIVCTRGPESGGPPTVYATLNPITDHQRAKRRSGVAVRTLPLGIPVAVRTAEPALLAGAKTLSYAVNMACQRWATAHGADDVLWVSADGYALEAPTSSLVWLRDGVLCTVPPAETGILAGTTAAHLLSRAGELGWTAREQLVRPAELADAQGVWLTSSARGPVEVRSLDDTPLGPSPETTRITKLLGFPT</sequence>
<accession>A0ABT0ZT72</accession>
<gene>
    <name evidence="2" type="ORF">KDL28_02590</name>
</gene>
<dbReference type="RefSeq" id="WP_252435552.1">
    <property type="nucleotide sequence ID" value="NZ_JAGSOV010000009.1"/>
</dbReference>
<dbReference type="GO" id="GO:0008483">
    <property type="term" value="F:transaminase activity"/>
    <property type="evidence" value="ECO:0007669"/>
    <property type="project" value="UniProtKB-KW"/>
</dbReference>
<dbReference type="Gene3D" id="3.20.10.10">
    <property type="entry name" value="D-amino Acid Aminotransferase, subunit A, domain 2"/>
    <property type="match status" value="1"/>
</dbReference>
<dbReference type="InterPro" id="IPR036038">
    <property type="entry name" value="Aminotransferase-like"/>
</dbReference>
<organism evidence="2 3">
    <name type="scientific">Pseudonocardia humida</name>
    <dbReference type="NCBI Taxonomy" id="2800819"/>
    <lineage>
        <taxon>Bacteria</taxon>
        <taxon>Bacillati</taxon>
        <taxon>Actinomycetota</taxon>
        <taxon>Actinomycetes</taxon>
        <taxon>Pseudonocardiales</taxon>
        <taxon>Pseudonocardiaceae</taxon>
        <taxon>Pseudonocardia</taxon>
    </lineage>
</organism>
<keyword evidence="3" id="KW-1185">Reference proteome</keyword>
<evidence type="ECO:0000256" key="1">
    <source>
        <dbReference type="ARBA" id="ARBA00009320"/>
    </source>
</evidence>
<dbReference type="InterPro" id="IPR043131">
    <property type="entry name" value="BCAT-like_N"/>
</dbReference>
<dbReference type="InterPro" id="IPR050571">
    <property type="entry name" value="Class-IV_PLP-Dep_Aminotrnsfr"/>
</dbReference>
<dbReference type="PANTHER" id="PTHR42743:SF11">
    <property type="entry name" value="AMINODEOXYCHORISMATE LYASE"/>
    <property type="match status" value="1"/>
</dbReference>
<protein>
    <submittedName>
        <fullName evidence="2">Aminotransferase class IV</fullName>
    </submittedName>
</protein>
<keyword evidence="2" id="KW-0032">Aminotransferase</keyword>
<dbReference type="Proteomes" id="UP001165283">
    <property type="component" value="Unassembled WGS sequence"/>
</dbReference>
<proteinExistence type="inferred from homology"/>
<dbReference type="SUPFAM" id="SSF56752">
    <property type="entry name" value="D-aminoacid aminotransferase-like PLP-dependent enzymes"/>
    <property type="match status" value="1"/>
</dbReference>
<name>A0ABT0ZT72_9PSEU</name>
<comment type="caution">
    <text evidence="2">The sequence shown here is derived from an EMBL/GenBank/DDBJ whole genome shotgun (WGS) entry which is preliminary data.</text>
</comment>
<dbReference type="Gene3D" id="3.30.470.10">
    <property type="match status" value="1"/>
</dbReference>
<comment type="similarity">
    <text evidence="1">Belongs to the class-IV pyridoxal-phosphate-dependent aminotransferase family.</text>
</comment>
<evidence type="ECO:0000313" key="2">
    <source>
        <dbReference type="EMBL" id="MCO1653936.1"/>
    </source>
</evidence>
<evidence type="ECO:0000313" key="3">
    <source>
        <dbReference type="Proteomes" id="UP001165283"/>
    </source>
</evidence>
<reference evidence="2" key="1">
    <citation type="submission" date="2021-04" db="EMBL/GenBank/DDBJ databases">
        <title>Pseudonocardia sp. nov., isolated from sandy soil of mangrove forest.</title>
        <authorList>
            <person name="Zan Z."/>
            <person name="Huang R."/>
            <person name="Liu W."/>
        </authorList>
    </citation>
    <scope>NUCLEOTIDE SEQUENCE</scope>
    <source>
        <strain evidence="2">S2-4</strain>
    </source>
</reference>
<dbReference type="PANTHER" id="PTHR42743">
    <property type="entry name" value="AMINO-ACID AMINOTRANSFERASE"/>
    <property type="match status" value="1"/>
</dbReference>
<keyword evidence="2" id="KW-0808">Transferase</keyword>